<sequence>MSAWTEEQPMRVAFAAICEGETPWVALGNFSNDFFPNEDRREALIKDPIEEPQGVSVELHRWAVFCAASVEYLCHKYDLTVPDWVYSYPPLEDQWFHSHAESNPVRRERYLRTTPPEFALRNIYCGDRIWQDKHEEAAKLQQRLLSA</sequence>
<proteinExistence type="predicted"/>
<dbReference type="OrthoDB" id="2614981at2"/>
<gene>
    <name evidence="1" type="ORF">KDI_44700</name>
</gene>
<dbReference type="Proteomes" id="UP000322530">
    <property type="component" value="Unassembled WGS sequence"/>
</dbReference>
<name>A0A5A5TIG2_9CHLR</name>
<evidence type="ECO:0000313" key="2">
    <source>
        <dbReference type="Proteomes" id="UP000322530"/>
    </source>
</evidence>
<reference evidence="1 2" key="1">
    <citation type="submission" date="2019-01" db="EMBL/GenBank/DDBJ databases">
        <title>Draft genome sequence of Dictyobacter sp. Uno17.</title>
        <authorList>
            <person name="Wang C.M."/>
            <person name="Zheng Y."/>
            <person name="Sakai Y."/>
            <person name="Abe K."/>
            <person name="Yokota A."/>
            <person name="Yabe S."/>
        </authorList>
    </citation>
    <scope>NUCLEOTIDE SEQUENCE [LARGE SCALE GENOMIC DNA]</scope>
    <source>
        <strain evidence="1 2">Uno17</strain>
    </source>
</reference>
<dbReference type="AlphaFoldDB" id="A0A5A5TIG2"/>
<comment type="caution">
    <text evidence="1">The sequence shown here is derived from an EMBL/GenBank/DDBJ whole genome shotgun (WGS) entry which is preliminary data.</text>
</comment>
<accession>A0A5A5TIG2</accession>
<evidence type="ECO:0000313" key="1">
    <source>
        <dbReference type="EMBL" id="GCF10906.1"/>
    </source>
</evidence>
<organism evidence="1 2">
    <name type="scientific">Dictyobacter arantiisoli</name>
    <dbReference type="NCBI Taxonomy" id="2014874"/>
    <lineage>
        <taxon>Bacteria</taxon>
        <taxon>Bacillati</taxon>
        <taxon>Chloroflexota</taxon>
        <taxon>Ktedonobacteria</taxon>
        <taxon>Ktedonobacterales</taxon>
        <taxon>Dictyobacteraceae</taxon>
        <taxon>Dictyobacter</taxon>
    </lineage>
</organism>
<dbReference type="RefSeq" id="WP_149403764.1">
    <property type="nucleotide sequence ID" value="NZ_BIXY01000086.1"/>
</dbReference>
<keyword evidence="2" id="KW-1185">Reference proteome</keyword>
<dbReference type="EMBL" id="BIXY01000086">
    <property type="protein sequence ID" value="GCF10906.1"/>
    <property type="molecule type" value="Genomic_DNA"/>
</dbReference>
<protein>
    <submittedName>
        <fullName evidence="1">Uncharacterized protein</fullName>
    </submittedName>
</protein>